<evidence type="ECO:0000313" key="4">
    <source>
        <dbReference type="Proteomes" id="UP000029725"/>
    </source>
</evidence>
<dbReference type="SUPFAM" id="SSF50494">
    <property type="entry name" value="Trypsin-like serine proteases"/>
    <property type="match status" value="1"/>
</dbReference>
<dbReference type="GeneID" id="25259019"/>
<keyword evidence="2" id="KW-0732">Signal</keyword>
<feature type="region of interest" description="Disordered" evidence="1">
    <location>
        <begin position="85"/>
        <end position="109"/>
    </location>
</feature>
<gene>
    <name evidence="3" type="ORF">DI09_20p270</name>
</gene>
<feature type="compositionally biased region" description="Basic and acidic residues" evidence="1">
    <location>
        <begin position="92"/>
        <end position="109"/>
    </location>
</feature>
<evidence type="ECO:0000313" key="3">
    <source>
        <dbReference type="EMBL" id="KGG52110.1"/>
    </source>
</evidence>
<dbReference type="PANTHER" id="PTHR36234:SF5">
    <property type="entry name" value="LYSYL ENDOPEPTIDASE"/>
    <property type="match status" value="1"/>
</dbReference>
<dbReference type="VEuPathDB" id="MicrosporidiaDB:DI09_20p270"/>
<comment type="caution">
    <text evidence="3">The sequence shown here is derived from an EMBL/GenBank/DDBJ whole genome shotgun (WGS) entry which is preliminary data.</text>
</comment>
<proteinExistence type="predicted"/>
<dbReference type="EMBL" id="JMKJ01000122">
    <property type="protein sequence ID" value="KGG52110.1"/>
    <property type="molecule type" value="Genomic_DNA"/>
</dbReference>
<protein>
    <recommendedName>
        <fullName evidence="5">Peptidase S1 domain-containing protein</fullName>
    </recommendedName>
</protein>
<dbReference type="InterPro" id="IPR043504">
    <property type="entry name" value="Peptidase_S1_PA_chymotrypsin"/>
</dbReference>
<dbReference type="Pfam" id="PF13365">
    <property type="entry name" value="Trypsin_2"/>
    <property type="match status" value="1"/>
</dbReference>
<dbReference type="RefSeq" id="XP_013238537.1">
    <property type="nucleotide sequence ID" value="XM_013383083.1"/>
</dbReference>
<dbReference type="PANTHER" id="PTHR36234">
    <property type="entry name" value="LYSYL ENDOPEPTIDASE"/>
    <property type="match status" value="1"/>
</dbReference>
<feature type="signal peptide" evidence="2">
    <location>
        <begin position="1"/>
        <end position="21"/>
    </location>
</feature>
<dbReference type="HOGENOM" id="CLU_458604_0_0_1"/>
<sequence>MLLLSYVLLFFVAASIANGQAQRPGRLQVLKKSLRDSQHVDIDNQLLSIIQLPKLDNCALMLQTLLQENSRSKFFYAGFDPINYHPPNGENEGQHSGDQEDKYLPNNESRNDDVELANAYGAFKPPEMPEDALGEKRPEDADASAGTLNAALMGQLAIHSGSFAFGRGITVDIDIVAKGTWYTLKNGLGRILKLGIKSPTALSLNLLFDRFWLPEGSELYIHGKTAMLGAYTAAVNNKEHMKFATTPLPGSFLLIEYYSPEFVKEDPILHIFSVVHGFRSISTYLDDRPEFEAQCEAISSQFSNEENNESFQEQLADNLNGTRAGICNVNAPACSECSKLLDQAKSVAIVMTSNGQKFCSGSMINNRNLDGRQLFLTADHCVNEFNSDFRYNILGFNYQSKVCVNTPRDWPLTQTVQGLKLLARSKESDFALFEVQERIPSKYRVFLAGWSASQIAPKSAACIHHPSGDVKKISIVTPDSGQPDKIYLSCWNECPLNYHWKVSRWSKGVTEPGSSGAPLFNEDGLIVGQLHGGASSCKNPTGFDIFGSIFASMHTKSSRSNSLKFWLDPGDSKSLDLKGAYLSDIRRQYVKKRHH</sequence>
<evidence type="ECO:0000256" key="2">
    <source>
        <dbReference type="SAM" id="SignalP"/>
    </source>
</evidence>
<dbReference type="InterPro" id="IPR009003">
    <property type="entry name" value="Peptidase_S1_PA"/>
</dbReference>
<reference evidence="3 4" key="1">
    <citation type="submission" date="2014-04" db="EMBL/GenBank/DDBJ databases">
        <title>A new species of microsporidia sheds light on the evolution of extreme parasitism.</title>
        <authorList>
            <person name="Haag K.L."/>
            <person name="James T.Y."/>
            <person name="Larsson R."/>
            <person name="Schaer T.M."/>
            <person name="Refardt D."/>
            <person name="Pombert J.-F."/>
            <person name="Ebert D."/>
        </authorList>
    </citation>
    <scope>NUCLEOTIDE SEQUENCE [LARGE SCALE GENOMIC DNA]</scope>
    <source>
        <strain evidence="3 4">UGP3</strain>
        <tissue evidence="3">Spores</tissue>
    </source>
</reference>
<dbReference type="Gene3D" id="2.40.10.10">
    <property type="entry name" value="Trypsin-like serine proteases"/>
    <property type="match status" value="2"/>
</dbReference>
<evidence type="ECO:0000256" key="1">
    <source>
        <dbReference type="SAM" id="MobiDB-lite"/>
    </source>
</evidence>
<name>A0A098VSZ5_9MICR</name>
<dbReference type="OrthoDB" id="2333706at2759"/>
<organism evidence="3 4">
    <name type="scientific">Mitosporidium daphniae</name>
    <dbReference type="NCBI Taxonomy" id="1485682"/>
    <lineage>
        <taxon>Eukaryota</taxon>
        <taxon>Fungi</taxon>
        <taxon>Fungi incertae sedis</taxon>
        <taxon>Microsporidia</taxon>
        <taxon>Mitosporidium</taxon>
    </lineage>
</organism>
<dbReference type="AlphaFoldDB" id="A0A098VSZ5"/>
<accession>A0A098VSZ5</accession>
<dbReference type="Proteomes" id="UP000029725">
    <property type="component" value="Unassembled WGS sequence"/>
</dbReference>
<keyword evidence="4" id="KW-1185">Reference proteome</keyword>
<evidence type="ECO:0008006" key="5">
    <source>
        <dbReference type="Google" id="ProtNLM"/>
    </source>
</evidence>
<feature type="chain" id="PRO_5001942013" description="Peptidase S1 domain-containing protein" evidence="2">
    <location>
        <begin position="22"/>
        <end position="595"/>
    </location>
</feature>